<dbReference type="FunFam" id="3.30.160.810:FF:000001">
    <property type="entry name" value="50S ribosomal protein L3"/>
    <property type="match status" value="1"/>
</dbReference>
<dbReference type="EMBL" id="CAADFQ010000031">
    <property type="protein sequence ID" value="VFK32265.1"/>
    <property type="molecule type" value="Genomic_DNA"/>
</dbReference>
<accession>A0A451BBX4</accession>
<evidence type="ECO:0000313" key="12">
    <source>
        <dbReference type="EMBL" id="VFK28686.1"/>
    </source>
</evidence>
<dbReference type="Gene3D" id="2.40.30.10">
    <property type="entry name" value="Translation factors"/>
    <property type="match status" value="1"/>
</dbReference>
<comment type="similarity">
    <text evidence="1 8 9">Belongs to the universal ribosomal protein uL3 family.</text>
</comment>
<dbReference type="EMBL" id="CAADFO010000040">
    <property type="protein sequence ID" value="VFK28686.1"/>
    <property type="molecule type" value="Genomic_DNA"/>
</dbReference>
<dbReference type="PANTHER" id="PTHR11229:SF16">
    <property type="entry name" value="LARGE RIBOSOMAL SUBUNIT PROTEIN UL3C"/>
    <property type="match status" value="1"/>
</dbReference>
<dbReference type="Gene3D" id="3.30.160.810">
    <property type="match status" value="1"/>
</dbReference>
<dbReference type="EMBL" id="CAADGH010000031">
    <property type="protein sequence ID" value="VFK75779.1"/>
    <property type="molecule type" value="Genomic_DNA"/>
</dbReference>
<protein>
    <recommendedName>
        <fullName evidence="7 8">Large ribosomal subunit protein uL3</fullName>
    </recommendedName>
</protein>
<keyword evidence="6 8" id="KW-0687">Ribonucleoprotein</keyword>
<dbReference type="GO" id="GO:0019843">
    <property type="term" value="F:rRNA binding"/>
    <property type="evidence" value="ECO:0007669"/>
    <property type="project" value="UniProtKB-UniRule"/>
</dbReference>
<dbReference type="GO" id="GO:0022625">
    <property type="term" value="C:cytosolic large ribosomal subunit"/>
    <property type="evidence" value="ECO:0007669"/>
    <property type="project" value="TreeGrafter"/>
</dbReference>
<name>A0A451BBX4_9GAMM</name>
<comment type="PTM">
    <text evidence="8">Methylated by PrmB.</text>
</comment>
<keyword evidence="2 8" id="KW-0488">Methylation</keyword>
<comment type="subunit">
    <text evidence="8 10">Part of the 50S ribosomal subunit. Forms a cluster with proteins L14 and L19.</text>
</comment>
<dbReference type="SUPFAM" id="SSF50447">
    <property type="entry name" value="Translation proteins"/>
    <property type="match status" value="1"/>
</dbReference>
<evidence type="ECO:0000313" key="14">
    <source>
        <dbReference type="EMBL" id="VFK75779.1"/>
    </source>
</evidence>
<keyword evidence="3 8" id="KW-0699">rRNA-binding</keyword>
<comment type="function">
    <text evidence="8 10">One of the primary rRNA binding proteins, it binds directly near the 3'-end of the 23S rRNA, where it nucleates assembly of the 50S subunit.</text>
</comment>
<evidence type="ECO:0000256" key="3">
    <source>
        <dbReference type="ARBA" id="ARBA00022730"/>
    </source>
</evidence>
<dbReference type="FunFam" id="2.40.30.10:FF:000004">
    <property type="entry name" value="50S ribosomal protein L3"/>
    <property type="match status" value="1"/>
</dbReference>
<dbReference type="GO" id="GO:0003735">
    <property type="term" value="F:structural constituent of ribosome"/>
    <property type="evidence" value="ECO:0007669"/>
    <property type="project" value="UniProtKB-UniRule"/>
</dbReference>
<dbReference type="NCBIfam" id="TIGR03625">
    <property type="entry name" value="L3_bact"/>
    <property type="match status" value="1"/>
</dbReference>
<evidence type="ECO:0000256" key="2">
    <source>
        <dbReference type="ARBA" id="ARBA00022481"/>
    </source>
</evidence>
<keyword evidence="5 8" id="KW-0689">Ribosomal protein</keyword>
<feature type="region of interest" description="Disordered" evidence="11">
    <location>
        <begin position="134"/>
        <end position="159"/>
    </location>
</feature>
<dbReference type="PROSITE" id="PS00474">
    <property type="entry name" value="RIBOSOMAL_L3"/>
    <property type="match status" value="1"/>
</dbReference>
<evidence type="ECO:0000256" key="10">
    <source>
        <dbReference type="RuleBase" id="RU003906"/>
    </source>
</evidence>
<evidence type="ECO:0000256" key="4">
    <source>
        <dbReference type="ARBA" id="ARBA00022884"/>
    </source>
</evidence>
<sequence length="219" mass="23594">MPIGLIGRKCGMTRVFTEDGKSIPVTVIEVALNTVTHLKSKDKDGYYAVQVTAGSQKANRVTKPEVGHFSKAGVEIGRRLWEFRLADKEECDGFSVGKGISLDILRPKQRVDVVGVTIGKGYAGVVKRHNFHTQDASHGNSLSHRAAGSIGQNQTPGRVFKGKRMAGHMGNVRRTMRNLEVIRVDEVRGCVLIKGSVPGPKGADVIVNITASKVNPKGG</sequence>
<evidence type="ECO:0000256" key="9">
    <source>
        <dbReference type="RuleBase" id="RU003905"/>
    </source>
</evidence>
<reference evidence="14" key="1">
    <citation type="submission" date="2019-02" db="EMBL/GenBank/DDBJ databases">
        <authorList>
            <person name="Gruber-Vodicka R. H."/>
            <person name="Seah K. B. B."/>
        </authorList>
    </citation>
    <scope>NUCLEOTIDE SEQUENCE</scope>
    <source>
        <strain evidence="12">BECK_BZ197</strain>
        <strain evidence="14">BECK_BZ198</strain>
        <strain evidence="13">BECK_BZ199</strain>
    </source>
</reference>
<dbReference type="Pfam" id="PF00297">
    <property type="entry name" value="Ribosomal_L3"/>
    <property type="match status" value="1"/>
</dbReference>
<evidence type="ECO:0000313" key="13">
    <source>
        <dbReference type="EMBL" id="VFK32265.1"/>
    </source>
</evidence>
<keyword evidence="4 8" id="KW-0694">RNA-binding</keyword>
<feature type="compositionally biased region" description="Polar residues" evidence="11">
    <location>
        <begin position="134"/>
        <end position="143"/>
    </location>
</feature>
<dbReference type="HAMAP" id="MF_01325_B">
    <property type="entry name" value="Ribosomal_uL3_B"/>
    <property type="match status" value="1"/>
</dbReference>
<dbReference type="InterPro" id="IPR019927">
    <property type="entry name" value="Ribosomal_uL3_bac/org-type"/>
</dbReference>
<dbReference type="InterPro" id="IPR000597">
    <property type="entry name" value="Ribosomal_uL3"/>
</dbReference>
<evidence type="ECO:0000256" key="8">
    <source>
        <dbReference type="HAMAP-Rule" id="MF_01325"/>
    </source>
</evidence>
<gene>
    <name evidence="8" type="primary">rplC</name>
    <name evidence="12" type="ORF">BECKMB1821G_GA0114241_104028</name>
    <name evidence="14" type="ORF">BECKMB1821H_GA0114242_103128</name>
    <name evidence="13" type="ORF">BECKMB1821I_GA0114274_103127</name>
</gene>
<evidence type="ECO:0000256" key="5">
    <source>
        <dbReference type="ARBA" id="ARBA00022980"/>
    </source>
</evidence>
<evidence type="ECO:0000256" key="7">
    <source>
        <dbReference type="ARBA" id="ARBA00035243"/>
    </source>
</evidence>
<feature type="modified residue" description="N5-methylglutamine" evidence="8">
    <location>
        <position position="154"/>
    </location>
</feature>
<evidence type="ECO:0000256" key="11">
    <source>
        <dbReference type="SAM" id="MobiDB-lite"/>
    </source>
</evidence>
<dbReference type="InterPro" id="IPR009000">
    <property type="entry name" value="Transl_B-barrel_sf"/>
</dbReference>
<evidence type="ECO:0000256" key="6">
    <source>
        <dbReference type="ARBA" id="ARBA00023274"/>
    </source>
</evidence>
<organism evidence="14">
    <name type="scientific">Candidatus Kentrum sp. MB</name>
    <dbReference type="NCBI Taxonomy" id="2138164"/>
    <lineage>
        <taxon>Bacteria</taxon>
        <taxon>Pseudomonadati</taxon>
        <taxon>Pseudomonadota</taxon>
        <taxon>Gammaproteobacteria</taxon>
        <taxon>Candidatus Kentrum</taxon>
    </lineage>
</organism>
<evidence type="ECO:0000256" key="1">
    <source>
        <dbReference type="ARBA" id="ARBA00006540"/>
    </source>
</evidence>
<proteinExistence type="inferred from homology"/>
<dbReference type="AlphaFoldDB" id="A0A451BBX4"/>
<dbReference type="GO" id="GO:0006412">
    <property type="term" value="P:translation"/>
    <property type="evidence" value="ECO:0007669"/>
    <property type="project" value="UniProtKB-UniRule"/>
</dbReference>
<dbReference type="PANTHER" id="PTHR11229">
    <property type="entry name" value="50S RIBOSOMAL PROTEIN L3"/>
    <property type="match status" value="1"/>
</dbReference>
<dbReference type="InterPro" id="IPR019926">
    <property type="entry name" value="Ribosomal_uL3_CS"/>
</dbReference>